<evidence type="ECO:0000313" key="3">
    <source>
        <dbReference type="EMBL" id="HHP81938.1"/>
    </source>
</evidence>
<dbReference type="Gene3D" id="3.40.720.10">
    <property type="entry name" value="Alkaline Phosphatase, subunit A"/>
    <property type="match status" value="1"/>
</dbReference>
<evidence type="ECO:0000256" key="1">
    <source>
        <dbReference type="ARBA" id="ARBA00008779"/>
    </source>
</evidence>
<dbReference type="PANTHER" id="PTHR42693:SF33">
    <property type="entry name" value="ARYLSULFATASE"/>
    <property type="match status" value="1"/>
</dbReference>
<dbReference type="AlphaFoldDB" id="A0A7C5TGD5"/>
<organism evidence="3">
    <name type="scientific">Ignisphaera aggregans</name>
    <dbReference type="NCBI Taxonomy" id="334771"/>
    <lineage>
        <taxon>Archaea</taxon>
        <taxon>Thermoproteota</taxon>
        <taxon>Thermoprotei</taxon>
        <taxon>Desulfurococcales</taxon>
        <taxon>Desulfurococcaceae</taxon>
        <taxon>Ignisphaera</taxon>
    </lineage>
</organism>
<gene>
    <name evidence="3" type="ORF">ENM84_04655</name>
</gene>
<evidence type="ECO:0000259" key="2">
    <source>
        <dbReference type="Pfam" id="PF00884"/>
    </source>
</evidence>
<feature type="domain" description="Sulfatase N-terminal" evidence="2">
    <location>
        <begin position="2"/>
        <end position="347"/>
    </location>
</feature>
<protein>
    <submittedName>
        <fullName evidence="3">Sulfatase</fullName>
    </submittedName>
</protein>
<sequence length="486" mass="57060">MNVIVVMLDSLRPDHLGCYGNPWIKTPNLDKFASEAAILERFYAEGLPTLPVRTALFTGRYTLPFRGWQRLEPSDVPIAEILWDAGYVTALVSDTYHMHKPGMAYERGFDYVIWIRGQEGDPYILDADVDLSKWHEKNWYTPSIDIYIPREENKKMFIQYLKNTAHWRGEEDHFVAQVMRAAYNWLKSMVEKGRKDRIFLWVDSFDPHEPWDPPEEYYNLYAPPDYNDKPIIWGGGLAKDFTDEEIKHIRAQYAGEVTLVDRWVGWFFEKVKELGLWENTMIIVVSDHGIPLGENGIIKKMFPWPYEVLSRAVLIIRHPEGIGKGRHIKAFVENIDVMPTILDFLGIDINKARSPWSAKPSEIHGKSLLPLISGEVESIREFAISGHYKNSYSIRWGDYTLLLWPPQMGAPYQWGLYEIYKDMMVVRTSPELYKVNRDFIPPPPKNFNWRRDVIEKENIFEKEKDIAVELEVKLRRKMMEYIYKKE</sequence>
<name>A0A7C5TGD5_9CREN</name>
<dbReference type="InterPro" id="IPR050738">
    <property type="entry name" value="Sulfatase"/>
</dbReference>
<dbReference type="InterPro" id="IPR000917">
    <property type="entry name" value="Sulfatase_N"/>
</dbReference>
<dbReference type="GO" id="GO:0004065">
    <property type="term" value="F:arylsulfatase activity"/>
    <property type="evidence" value="ECO:0007669"/>
    <property type="project" value="TreeGrafter"/>
</dbReference>
<dbReference type="EMBL" id="DRZI01000198">
    <property type="protein sequence ID" value="HHP81938.1"/>
    <property type="molecule type" value="Genomic_DNA"/>
</dbReference>
<dbReference type="SUPFAM" id="SSF53649">
    <property type="entry name" value="Alkaline phosphatase-like"/>
    <property type="match status" value="1"/>
</dbReference>
<comment type="caution">
    <text evidence="3">The sequence shown here is derived from an EMBL/GenBank/DDBJ whole genome shotgun (WGS) entry which is preliminary data.</text>
</comment>
<accession>A0A7C5TGD5</accession>
<proteinExistence type="inferred from homology"/>
<dbReference type="Pfam" id="PF00884">
    <property type="entry name" value="Sulfatase"/>
    <property type="match status" value="1"/>
</dbReference>
<dbReference type="CDD" id="cd16148">
    <property type="entry name" value="sulfatase_like"/>
    <property type="match status" value="1"/>
</dbReference>
<dbReference type="PANTHER" id="PTHR42693">
    <property type="entry name" value="ARYLSULFATASE FAMILY MEMBER"/>
    <property type="match status" value="1"/>
</dbReference>
<dbReference type="InterPro" id="IPR017850">
    <property type="entry name" value="Alkaline_phosphatase_core_sf"/>
</dbReference>
<comment type="similarity">
    <text evidence="1">Belongs to the sulfatase family.</text>
</comment>
<reference evidence="3" key="1">
    <citation type="journal article" date="2020" name="mSystems">
        <title>Genome- and Community-Level Interaction Insights into Carbon Utilization and Element Cycling Functions of Hydrothermarchaeota in Hydrothermal Sediment.</title>
        <authorList>
            <person name="Zhou Z."/>
            <person name="Liu Y."/>
            <person name="Xu W."/>
            <person name="Pan J."/>
            <person name="Luo Z.H."/>
            <person name="Li M."/>
        </authorList>
    </citation>
    <scope>NUCLEOTIDE SEQUENCE [LARGE SCALE GENOMIC DNA]</scope>
    <source>
        <strain evidence="3">SpSt-1121</strain>
    </source>
</reference>